<reference evidence="1 3" key="1">
    <citation type="journal article" date="2018" name="Nat. Ecol. Evol.">
        <title>Pezizomycetes genomes reveal the molecular basis of ectomycorrhizal truffle lifestyle.</title>
        <authorList>
            <person name="Murat C."/>
            <person name="Payen T."/>
            <person name="Noel B."/>
            <person name="Kuo A."/>
            <person name="Morin E."/>
            <person name="Chen J."/>
            <person name="Kohler A."/>
            <person name="Krizsan K."/>
            <person name="Balestrini R."/>
            <person name="Da Silva C."/>
            <person name="Montanini B."/>
            <person name="Hainaut M."/>
            <person name="Levati E."/>
            <person name="Barry K.W."/>
            <person name="Belfiori B."/>
            <person name="Cichocki N."/>
            <person name="Clum A."/>
            <person name="Dockter R.B."/>
            <person name="Fauchery L."/>
            <person name="Guy J."/>
            <person name="Iotti M."/>
            <person name="Le Tacon F."/>
            <person name="Lindquist E.A."/>
            <person name="Lipzen A."/>
            <person name="Malagnac F."/>
            <person name="Mello A."/>
            <person name="Molinier V."/>
            <person name="Miyauchi S."/>
            <person name="Poulain J."/>
            <person name="Riccioni C."/>
            <person name="Rubini A."/>
            <person name="Sitrit Y."/>
            <person name="Splivallo R."/>
            <person name="Traeger S."/>
            <person name="Wang M."/>
            <person name="Zifcakova L."/>
            <person name="Wipf D."/>
            <person name="Zambonelli A."/>
            <person name="Paolocci F."/>
            <person name="Nowrousian M."/>
            <person name="Ottonello S."/>
            <person name="Baldrian P."/>
            <person name="Spatafora J.W."/>
            <person name="Henrissat B."/>
            <person name="Nagy L.G."/>
            <person name="Aury J.M."/>
            <person name="Wincker P."/>
            <person name="Grigoriev I.V."/>
            <person name="Bonfante P."/>
            <person name="Martin F.M."/>
        </authorList>
    </citation>
    <scope>NUCLEOTIDE SEQUENCE [LARGE SCALE GENOMIC DNA]</scope>
    <source>
        <strain evidence="1 3">120613-1</strain>
    </source>
</reference>
<evidence type="ECO:0000313" key="3">
    <source>
        <dbReference type="Proteomes" id="UP000276215"/>
    </source>
</evidence>
<name>A0A3N4K0G9_9PEZI</name>
<dbReference type="EMBL" id="ML120352">
    <property type="protein sequence ID" value="RPB05572.1"/>
    <property type="molecule type" value="Genomic_DNA"/>
</dbReference>
<evidence type="ECO:0000313" key="1">
    <source>
        <dbReference type="EMBL" id="RPB04067.1"/>
    </source>
</evidence>
<protein>
    <submittedName>
        <fullName evidence="1">Uncharacterized protein</fullName>
    </submittedName>
</protein>
<dbReference type="EMBL" id="ML120360">
    <property type="protein sequence ID" value="RPB04067.1"/>
    <property type="molecule type" value="Genomic_DNA"/>
</dbReference>
<organism evidence="1 3">
    <name type="scientific">Choiromyces venosus 120613-1</name>
    <dbReference type="NCBI Taxonomy" id="1336337"/>
    <lineage>
        <taxon>Eukaryota</taxon>
        <taxon>Fungi</taxon>
        <taxon>Dikarya</taxon>
        <taxon>Ascomycota</taxon>
        <taxon>Pezizomycotina</taxon>
        <taxon>Pezizomycetes</taxon>
        <taxon>Pezizales</taxon>
        <taxon>Tuberaceae</taxon>
        <taxon>Choiromyces</taxon>
    </lineage>
</organism>
<evidence type="ECO:0000313" key="2">
    <source>
        <dbReference type="EMBL" id="RPB05572.1"/>
    </source>
</evidence>
<gene>
    <name evidence="2" type="ORF">L873DRAFT_1797230</name>
    <name evidence="1" type="ORF">L873DRAFT_1800104</name>
</gene>
<dbReference type="AlphaFoldDB" id="A0A3N4K0G9"/>
<accession>A0A3N4K0G9</accession>
<keyword evidence="3" id="KW-1185">Reference proteome</keyword>
<dbReference type="Proteomes" id="UP000276215">
    <property type="component" value="Unassembled WGS sequence"/>
</dbReference>
<sequence length="73" mass="8482">MYGNIGVWLLLLFRTYRPRIPYTSHLSNFEGRFDTPATLSQREGVTDTVCLVSTVGHAYLYIMEYLISIHRAR</sequence>
<proteinExistence type="predicted"/>